<dbReference type="InterPro" id="IPR020846">
    <property type="entry name" value="MFS_dom"/>
</dbReference>
<evidence type="ECO:0000256" key="1">
    <source>
        <dbReference type="ARBA" id="ARBA00004651"/>
    </source>
</evidence>
<accession>A0ABV3AI74</accession>
<feature type="transmembrane region" description="Helical" evidence="8">
    <location>
        <begin position="27"/>
        <end position="49"/>
    </location>
</feature>
<feature type="transmembrane region" description="Helical" evidence="8">
    <location>
        <begin position="264"/>
        <end position="284"/>
    </location>
</feature>
<keyword evidence="2" id="KW-0813">Transport</keyword>
<dbReference type="Gene3D" id="1.20.1250.20">
    <property type="entry name" value="MFS general substrate transporter like domains"/>
    <property type="match status" value="1"/>
</dbReference>
<feature type="transmembrane region" description="Helical" evidence="8">
    <location>
        <begin position="354"/>
        <end position="377"/>
    </location>
</feature>
<keyword evidence="11" id="KW-1185">Reference proteome</keyword>
<dbReference type="InterPro" id="IPR011701">
    <property type="entry name" value="MFS"/>
</dbReference>
<name>A0ABV3AI74_9ACTN</name>
<keyword evidence="3" id="KW-1003">Cell membrane</keyword>
<dbReference type="PROSITE" id="PS50850">
    <property type="entry name" value="MFS"/>
    <property type="match status" value="1"/>
</dbReference>
<evidence type="ECO:0000313" key="10">
    <source>
        <dbReference type="EMBL" id="MEU5711650.1"/>
    </source>
</evidence>
<evidence type="ECO:0000256" key="4">
    <source>
        <dbReference type="ARBA" id="ARBA00022692"/>
    </source>
</evidence>
<dbReference type="RefSeq" id="WP_030649926.1">
    <property type="nucleotide sequence ID" value="NZ_JBEXDP010000015.1"/>
</dbReference>
<evidence type="ECO:0000256" key="3">
    <source>
        <dbReference type="ARBA" id="ARBA00022475"/>
    </source>
</evidence>
<feature type="transmembrane region" description="Helical" evidence="8">
    <location>
        <begin position="383"/>
        <end position="403"/>
    </location>
</feature>
<feature type="transmembrane region" description="Helical" evidence="8">
    <location>
        <begin position="231"/>
        <end position="252"/>
    </location>
</feature>
<feature type="transmembrane region" description="Helical" evidence="8">
    <location>
        <begin position="151"/>
        <end position="173"/>
    </location>
</feature>
<comment type="subcellular location">
    <subcellularLocation>
        <location evidence="1">Cell membrane</location>
        <topology evidence="1">Multi-pass membrane protein</topology>
    </subcellularLocation>
</comment>
<keyword evidence="4 8" id="KW-0812">Transmembrane</keyword>
<sequence length="466" mass="48077">MSVSKSKENAGPGVLDALRATPRSVRYLLGGVLLNQLGAFVQTFLVLYLTHRGYGVDKAGFLLGAYGVGAVVGTVLGGELTSRLGSRNTITTAMSCSAVLVFLIPWLADPGDYPLLLGVVVVLGLMTQSYRPAASALLSDLMPAEFRVMGFSMLRIAMNIGAAAGPLLAAALIQVDWNLLFWVDGSTALAYALLAAVLLPRPASAPGGGDPGAAREAHRSAYGTMVRDHRFLLYLTSMLLSALVYAQFFAVLPVDLDEAGHSTSLYSGVLTLSSALLISFELAVTARISRWRASTAATVGTFVYCLGIAGYGLPGSVPALVLLTTAVSVGGLMISGPTLWAHPAKADEKVRGRYIAASQTVFGLGSAVGPALGMLMWTHYGDGVWATCAVLGTVAAALAFAGLRSSDEPPDAAELTDLAEADLAETDLGERTGPAEETLAAEDADGARVSVAAEGAPGESAVPSGR</sequence>
<comment type="caution">
    <text evidence="10">The sequence shown here is derived from an EMBL/GenBank/DDBJ whole genome shotgun (WGS) entry which is preliminary data.</text>
</comment>
<proteinExistence type="predicted"/>
<organism evidence="10 11">
    <name type="scientific">Streptomyces flaveolus</name>
    <dbReference type="NCBI Taxonomy" id="67297"/>
    <lineage>
        <taxon>Bacteria</taxon>
        <taxon>Bacillati</taxon>
        <taxon>Actinomycetota</taxon>
        <taxon>Actinomycetes</taxon>
        <taxon>Kitasatosporales</taxon>
        <taxon>Streptomycetaceae</taxon>
        <taxon>Streptomyces</taxon>
    </lineage>
</organism>
<dbReference type="InterPro" id="IPR036259">
    <property type="entry name" value="MFS_trans_sf"/>
</dbReference>
<evidence type="ECO:0000259" key="9">
    <source>
        <dbReference type="PROSITE" id="PS50850"/>
    </source>
</evidence>
<dbReference type="EMBL" id="JBFAEG010000028">
    <property type="protein sequence ID" value="MEU5711650.1"/>
    <property type="molecule type" value="Genomic_DNA"/>
</dbReference>
<gene>
    <name evidence="10" type="ORF">AB0H04_33165</name>
</gene>
<dbReference type="SUPFAM" id="SSF103473">
    <property type="entry name" value="MFS general substrate transporter"/>
    <property type="match status" value="1"/>
</dbReference>
<feature type="transmembrane region" description="Helical" evidence="8">
    <location>
        <begin position="61"/>
        <end position="78"/>
    </location>
</feature>
<dbReference type="PANTHER" id="PTHR23517">
    <property type="entry name" value="RESISTANCE PROTEIN MDTM, PUTATIVE-RELATED-RELATED"/>
    <property type="match status" value="1"/>
</dbReference>
<evidence type="ECO:0000256" key="5">
    <source>
        <dbReference type="ARBA" id="ARBA00022989"/>
    </source>
</evidence>
<evidence type="ECO:0000256" key="7">
    <source>
        <dbReference type="SAM" id="MobiDB-lite"/>
    </source>
</evidence>
<feature type="transmembrane region" description="Helical" evidence="8">
    <location>
        <begin position="179"/>
        <end position="199"/>
    </location>
</feature>
<feature type="domain" description="Major facilitator superfamily (MFS) profile" evidence="9">
    <location>
        <begin position="24"/>
        <end position="407"/>
    </location>
</feature>
<evidence type="ECO:0000256" key="2">
    <source>
        <dbReference type="ARBA" id="ARBA00022448"/>
    </source>
</evidence>
<protein>
    <submittedName>
        <fullName evidence="10">MFS transporter</fullName>
    </submittedName>
</protein>
<evidence type="ECO:0000256" key="6">
    <source>
        <dbReference type="ARBA" id="ARBA00023136"/>
    </source>
</evidence>
<evidence type="ECO:0000313" key="11">
    <source>
        <dbReference type="Proteomes" id="UP001551011"/>
    </source>
</evidence>
<feature type="transmembrane region" description="Helical" evidence="8">
    <location>
        <begin position="319"/>
        <end position="342"/>
    </location>
</feature>
<feature type="transmembrane region" description="Helical" evidence="8">
    <location>
        <begin position="90"/>
        <end position="107"/>
    </location>
</feature>
<evidence type="ECO:0000256" key="8">
    <source>
        <dbReference type="SAM" id="Phobius"/>
    </source>
</evidence>
<feature type="region of interest" description="Disordered" evidence="7">
    <location>
        <begin position="425"/>
        <end position="466"/>
    </location>
</feature>
<feature type="transmembrane region" description="Helical" evidence="8">
    <location>
        <begin position="113"/>
        <end position="130"/>
    </location>
</feature>
<dbReference type="PANTHER" id="PTHR23517:SF2">
    <property type="entry name" value="MULTIDRUG RESISTANCE PROTEIN MDTH"/>
    <property type="match status" value="1"/>
</dbReference>
<dbReference type="Pfam" id="PF07690">
    <property type="entry name" value="MFS_1"/>
    <property type="match status" value="1"/>
</dbReference>
<keyword evidence="5 8" id="KW-1133">Transmembrane helix</keyword>
<dbReference type="Proteomes" id="UP001551011">
    <property type="component" value="Unassembled WGS sequence"/>
</dbReference>
<dbReference type="InterPro" id="IPR050171">
    <property type="entry name" value="MFS_Transporters"/>
</dbReference>
<reference evidence="10 11" key="1">
    <citation type="submission" date="2024-06" db="EMBL/GenBank/DDBJ databases">
        <title>The Natural Products Discovery Center: Release of the First 8490 Sequenced Strains for Exploring Actinobacteria Biosynthetic Diversity.</title>
        <authorList>
            <person name="Kalkreuter E."/>
            <person name="Kautsar S.A."/>
            <person name="Yang D."/>
            <person name="Bader C.D."/>
            <person name="Teijaro C.N."/>
            <person name="Fluegel L."/>
            <person name="Davis C.M."/>
            <person name="Simpson J.R."/>
            <person name="Lauterbach L."/>
            <person name="Steele A.D."/>
            <person name="Gui C."/>
            <person name="Meng S."/>
            <person name="Li G."/>
            <person name="Viehrig K."/>
            <person name="Ye F."/>
            <person name="Su P."/>
            <person name="Kiefer A.F."/>
            <person name="Nichols A."/>
            <person name="Cepeda A.J."/>
            <person name="Yan W."/>
            <person name="Fan B."/>
            <person name="Jiang Y."/>
            <person name="Adhikari A."/>
            <person name="Zheng C.-J."/>
            <person name="Schuster L."/>
            <person name="Cowan T.M."/>
            <person name="Smanski M.J."/>
            <person name="Chevrette M.G."/>
            <person name="De Carvalho L.P.S."/>
            <person name="Shen B."/>
        </authorList>
    </citation>
    <scope>NUCLEOTIDE SEQUENCE [LARGE SCALE GENOMIC DNA]</scope>
    <source>
        <strain evidence="10 11">NPDC020594</strain>
    </source>
</reference>
<keyword evidence="6 8" id="KW-0472">Membrane</keyword>
<feature type="transmembrane region" description="Helical" evidence="8">
    <location>
        <begin position="296"/>
        <end position="313"/>
    </location>
</feature>